<keyword evidence="3" id="KW-1185">Reference proteome</keyword>
<dbReference type="Gene3D" id="3.40.50.720">
    <property type="entry name" value="NAD(P)-binding Rossmann-like Domain"/>
    <property type="match status" value="1"/>
</dbReference>
<dbReference type="InterPro" id="IPR036291">
    <property type="entry name" value="NAD(P)-bd_dom_sf"/>
</dbReference>
<comment type="caution">
    <text evidence="2">The sequence shown here is derived from an EMBL/GenBank/DDBJ whole genome shotgun (WGS) entry which is preliminary data.</text>
</comment>
<dbReference type="Proteomes" id="UP000286716">
    <property type="component" value="Unassembled WGS sequence"/>
</dbReference>
<dbReference type="InterPro" id="IPR051604">
    <property type="entry name" value="Ergot_Alk_Oxidoreductase"/>
</dbReference>
<evidence type="ECO:0000313" key="2">
    <source>
        <dbReference type="EMBL" id="RSM45745.1"/>
    </source>
</evidence>
<dbReference type="OrthoDB" id="3207931at2"/>
<dbReference type="SUPFAM" id="SSF51735">
    <property type="entry name" value="NAD(P)-binding Rossmann-fold domains"/>
    <property type="match status" value="1"/>
</dbReference>
<dbReference type="Gene3D" id="3.90.25.10">
    <property type="entry name" value="UDP-galactose 4-epimerase, domain 1"/>
    <property type="match status" value="1"/>
</dbReference>
<name>A0A428WRL9_AMYBA</name>
<dbReference type="PANTHER" id="PTHR43162:SF1">
    <property type="entry name" value="PRESTALK A DIFFERENTIATION PROTEIN A"/>
    <property type="match status" value="1"/>
</dbReference>
<feature type="domain" description="NAD(P)-binding" evidence="1">
    <location>
        <begin position="6"/>
        <end position="185"/>
    </location>
</feature>
<evidence type="ECO:0000259" key="1">
    <source>
        <dbReference type="Pfam" id="PF13460"/>
    </source>
</evidence>
<gene>
    <name evidence="2" type="ORF">DMA12_12765</name>
</gene>
<proteinExistence type="predicted"/>
<protein>
    <submittedName>
        <fullName evidence="2">Nucleoside-diphosphate sugar epimerase</fullName>
    </submittedName>
</protein>
<organism evidence="2 3">
    <name type="scientific">Amycolatopsis balhimycina DSM 5908</name>
    <dbReference type="NCBI Taxonomy" id="1081091"/>
    <lineage>
        <taxon>Bacteria</taxon>
        <taxon>Bacillati</taxon>
        <taxon>Actinomycetota</taxon>
        <taxon>Actinomycetes</taxon>
        <taxon>Pseudonocardiales</taxon>
        <taxon>Pseudonocardiaceae</taxon>
        <taxon>Amycolatopsis</taxon>
    </lineage>
</organism>
<dbReference type="InterPro" id="IPR016040">
    <property type="entry name" value="NAD(P)-bd_dom"/>
</dbReference>
<dbReference type="AlphaFoldDB" id="A0A428WRL9"/>
<dbReference type="RefSeq" id="WP_020640541.1">
    <property type="nucleotide sequence ID" value="NZ_QHHU01000015.1"/>
</dbReference>
<sequence length="290" mass="30334">MILVTGATGTVGREVVRQLVEAGRPVRALTRDPATAAAVLGDGVELVAGDLGRPETLPAAVAGAHSVFLLSGGGPETPLHDANLGQAAAEAGVGHVVKLSIIGAEYGFTDLVSTWHLAGERALRQIGARPGGPAWTFLRPGEFSSNARLWAGPVKAKGTVFWSQVDTPVAVVDPRDVAAAAVATLLGPGHEGQSYRFGGPEALTVRERVAKLGAALGRELNLIDIPIAAARDAAAKSGRQPLVVETTLGNLTREEFQVHAVKVLPTFEKLVGRPPLTFDQWVADHIEIFR</sequence>
<dbReference type="Pfam" id="PF13460">
    <property type="entry name" value="NAD_binding_10"/>
    <property type="match status" value="1"/>
</dbReference>
<reference evidence="2 3" key="1">
    <citation type="submission" date="2018-05" db="EMBL/GenBank/DDBJ databases">
        <title>Evolution of GPA BGCs.</title>
        <authorList>
            <person name="Waglechner N."/>
            <person name="Wright G.D."/>
        </authorList>
    </citation>
    <scope>NUCLEOTIDE SEQUENCE [LARGE SCALE GENOMIC DNA]</scope>
    <source>
        <strain evidence="2 3">DSM 5908</strain>
    </source>
</reference>
<accession>A0A428WRL9</accession>
<evidence type="ECO:0000313" key="3">
    <source>
        <dbReference type="Proteomes" id="UP000286716"/>
    </source>
</evidence>
<dbReference type="EMBL" id="QHHU01000015">
    <property type="protein sequence ID" value="RSM45745.1"/>
    <property type="molecule type" value="Genomic_DNA"/>
</dbReference>
<dbReference type="PANTHER" id="PTHR43162">
    <property type="match status" value="1"/>
</dbReference>